<organism evidence="1 2">
    <name type="scientific">Actinospica acidithermotolerans</name>
    <dbReference type="NCBI Taxonomy" id="2828514"/>
    <lineage>
        <taxon>Bacteria</taxon>
        <taxon>Bacillati</taxon>
        <taxon>Actinomycetota</taxon>
        <taxon>Actinomycetes</taxon>
        <taxon>Catenulisporales</taxon>
        <taxon>Actinospicaceae</taxon>
        <taxon>Actinospica</taxon>
    </lineage>
</organism>
<protein>
    <submittedName>
        <fullName evidence="1">Uncharacterized protein</fullName>
    </submittedName>
</protein>
<sequence length="67" mass="7116">MDHHGHVLADTGPRFGVDAALALGYVASAGSSSMCGFDVRHAAGRPARQAWIESVSNPYRRHIPDTA</sequence>
<comment type="caution">
    <text evidence="1">The sequence shown here is derived from an EMBL/GenBank/DDBJ whole genome shotgun (WGS) entry which is preliminary data.</text>
</comment>
<dbReference type="Proteomes" id="UP000676325">
    <property type="component" value="Unassembled WGS sequence"/>
</dbReference>
<name>A0A941E8P5_9ACTN</name>
<gene>
    <name evidence="1" type="ORF">KDK95_09775</name>
</gene>
<dbReference type="EMBL" id="JAGSOH010000019">
    <property type="protein sequence ID" value="MBR7826592.1"/>
    <property type="molecule type" value="Genomic_DNA"/>
</dbReference>
<accession>A0A941E8P5</accession>
<dbReference type="RefSeq" id="WP_212517741.1">
    <property type="nucleotide sequence ID" value="NZ_JAGSOH010000019.1"/>
</dbReference>
<reference evidence="1" key="1">
    <citation type="submission" date="2021-04" db="EMBL/GenBank/DDBJ databases">
        <title>Genome based classification of Actinospica acidithermotolerans sp. nov., an actinobacterium isolated from an Indonesian hot spring.</title>
        <authorList>
            <person name="Kusuma A.B."/>
            <person name="Putra K.E."/>
            <person name="Nafisah S."/>
            <person name="Loh J."/>
            <person name="Nouioui I."/>
            <person name="Goodfellow M."/>
        </authorList>
    </citation>
    <scope>NUCLEOTIDE SEQUENCE</scope>
    <source>
        <strain evidence="1">MGRD01-02</strain>
    </source>
</reference>
<proteinExistence type="predicted"/>
<dbReference type="AlphaFoldDB" id="A0A941E8P5"/>
<evidence type="ECO:0000313" key="2">
    <source>
        <dbReference type="Proteomes" id="UP000676325"/>
    </source>
</evidence>
<evidence type="ECO:0000313" key="1">
    <source>
        <dbReference type="EMBL" id="MBR7826592.1"/>
    </source>
</evidence>
<keyword evidence="2" id="KW-1185">Reference proteome</keyword>